<comment type="caution">
    <text evidence="1">The sequence shown here is derived from an EMBL/GenBank/DDBJ whole genome shotgun (WGS) entry which is preliminary data.</text>
</comment>
<dbReference type="Proteomes" id="UP000001603">
    <property type="component" value="Unassembled WGS sequence"/>
</dbReference>
<dbReference type="HOGENOM" id="CLU_131510_0_0_6"/>
<evidence type="ECO:0000313" key="2">
    <source>
        <dbReference type="Proteomes" id="UP000001603"/>
    </source>
</evidence>
<protein>
    <submittedName>
        <fullName evidence="1">Uncharacterized protein</fullName>
    </submittedName>
</protein>
<dbReference type="eggNOG" id="ENOG503323K">
    <property type="taxonomic scope" value="Bacteria"/>
</dbReference>
<dbReference type="AlphaFoldDB" id="Q1ZMN0"/>
<organism evidence="1 2">
    <name type="scientific">Photobacterium angustum (strain S14 / CCUG 15956)</name>
    <name type="common">Vibrio sp. (strain S14 / CCUG 15956)</name>
    <dbReference type="NCBI Taxonomy" id="314292"/>
    <lineage>
        <taxon>Bacteria</taxon>
        <taxon>Pseudomonadati</taxon>
        <taxon>Pseudomonadota</taxon>
        <taxon>Gammaproteobacteria</taxon>
        <taxon>Vibrionales</taxon>
        <taxon>Vibrionaceae</taxon>
        <taxon>Photobacterium</taxon>
    </lineage>
</organism>
<dbReference type="EMBL" id="AAOJ01000007">
    <property type="protein sequence ID" value="EAS63409.1"/>
    <property type="molecule type" value="Genomic_DNA"/>
</dbReference>
<dbReference type="OrthoDB" id="5898434at2"/>
<evidence type="ECO:0000313" key="1">
    <source>
        <dbReference type="EMBL" id="EAS63409.1"/>
    </source>
</evidence>
<accession>Q1ZMN0</accession>
<gene>
    <name evidence="1" type="ORF">VAS14_07544</name>
</gene>
<name>Q1ZMN0_PHOAS</name>
<dbReference type="RefSeq" id="WP_005369634.1">
    <property type="nucleotide sequence ID" value="NZ_CH902600.1"/>
</dbReference>
<sequence>MAEYDKKNQELYDENTKKIWDALDAIRRNKNLKTTKNQMTILTGLHRNTFDIKGARSWVSQELTVIAELRKQNSEHSKISKKQQEKNLQDLLEQSKLEILHWFTLYSESERELTKLRKRFKDTNSSLEWYKEEFSKERKALHDKIELLEILVSKNEGPV</sequence>
<reference evidence="1 2" key="1">
    <citation type="journal article" date="2009" name="Proc. Natl. Acad. Sci. U.S.A.">
        <title>The genomic basis of trophic strategy in marine bacteria.</title>
        <authorList>
            <person name="Lauro F.M."/>
            <person name="McDougald D."/>
            <person name="Thomas T."/>
            <person name="Williams T.J."/>
            <person name="Egan S."/>
            <person name="Rice S."/>
            <person name="DeMaere M.Z."/>
            <person name="Ting L."/>
            <person name="Ertan H."/>
            <person name="Johnson J."/>
            <person name="Ferriera S."/>
            <person name="Lapidus A."/>
            <person name="Anderson I."/>
            <person name="Kyrpides N."/>
            <person name="Munk A.C."/>
            <person name="Detter C."/>
            <person name="Han C.S."/>
            <person name="Brown M.V."/>
            <person name="Robb F.T."/>
            <person name="Kjelleberg S."/>
            <person name="Cavicchioli R."/>
        </authorList>
    </citation>
    <scope>NUCLEOTIDE SEQUENCE [LARGE SCALE GENOMIC DNA]</scope>
    <source>
        <strain evidence="1 2">S14</strain>
    </source>
</reference>
<proteinExistence type="predicted"/>